<feature type="non-terminal residue" evidence="2">
    <location>
        <position position="1"/>
    </location>
</feature>
<evidence type="ECO:0000313" key="3">
    <source>
        <dbReference type="Proteomes" id="UP000322245"/>
    </source>
</evidence>
<organism evidence="2 3">
    <name type="scientific">Cryptococcus floricola</name>
    <dbReference type="NCBI Taxonomy" id="2591691"/>
    <lineage>
        <taxon>Eukaryota</taxon>
        <taxon>Fungi</taxon>
        <taxon>Dikarya</taxon>
        <taxon>Basidiomycota</taxon>
        <taxon>Agaricomycotina</taxon>
        <taxon>Tremellomycetes</taxon>
        <taxon>Tremellales</taxon>
        <taxon>Cryptococcaceae</taxon>
        <taxon>Cryptococcus</taxon>
    </lineage>
</organism>
<dbReference type="Proteomes" id="UP000322245">
    <property type="component" value="Unassembled WGS sequence"/>
</dbReference>
<evidence type="ECO:0000313" key="2">
    <source>
        <dbReference type="EMBL" id="TYJ53372.1"/>
    </source>
</evidence>
<protein>
    <submittedName>
        <fullName evidence="2">Uncharacterized protein</fullName>
    </submittedName>
</protein>
<evidence type="ECO:0000256" key="1">
    <source>
        <dbReference type="SAM" id="MobiDB-lite"/>
    </source>
</evidence>
<dbReference type="AlphaFoldDB" id="A0A5D3ARF5"/>
<name>A0A5D3ARF5_9TREE</name>
<comment type="caution">
    <text evidence="2">The sequence shown here is derived from an EMBL/GenBank/DDBJ whole genome shotgun (WGS) entry which is preliminary data.</text>
</comment>
<feature type="region of interest" description="Disordered" evidence="1">
    <location>
        <begin position="1"/>
        <end position="83"/>
    </location>
</feature>
<reference evidence="2 3" key="1">
    <citation type="submission" date="2017-05" db="EMBL/GenBank/DDBJ databases">
        <title>The Genome Sequence of Tsuchiyaea wingfieldii DSM 27421.</title>
        <authorList>
            <person name="Cuomo C."/>
            <person name="Passer A."/>
            <person name="Billmyre B."/>
            <person name="Heitman J."/>
        </authorList>
    </citation>
    <scope>NUCLEOTIDE SEQUENCE [LARGE SCALE GENOMIC DNA]</scope>
    <source>
        <strain evidence="2 3">DSM 27421</strain>
    </source>
</reference>
<gene>
    <name evidence="2" type="ORF">B9479_005971</name>
</gene>
<keyword evidence="3" id="KW-1185">Reference proteome</keyword>
<accession>A0A5D3ARF5</accession>
<dbReference type="EMBL" id="NIDF01000091">
    <property type="protein sequence ID" value="TYJ53372.1"/>
    <property type="molecule type" value="Genomic_DNA"/>
</dbReference>
<proteinExistence type="predicted"/>
<sequence length="83" mass="8240">APIVGLQPIADALPAPPAQAGSPAAGTHVQVPPAGVGTKTKGPEAGGCEKVRRVSSTLTLTPHPRLLGLTAAPSSSDDLETRE</sequence>